<dbReference type="EMBL" id="CATOUU010000785">
    <property type="protein sequence ID" value="CAI9948038.1"/>
    <property type="molecule type" value="Genomic_DNA"/>
</dbReference>
<evidence type="ECO:0000313" key="2">
    <source>
        <dbReference type="EMBL" id="CAL6059769.1"/>
    </source>
</evidence>
<organism evidence="1">
    <name type="scientific">Hexamita inflata</name>
    <dbReference type="NCBI Taxonomy" id="28002"/>
    <lineage>
        <taxon>Eukaryota</taxon>
        <taxon>Metamonada</taxon>
        <taxon>Diplomonadida</taxon>
        <taxon>Hexamitidae</taxon>
        <taxon>Hexamitinae</taxon>
        <taxon>Hexamita</taxon>
    </lineage>
</organism>
<evidence type="ECO:0000313" key="3">
    <source>
        <dbReference type="Proteomes" id="UP001642409"/>
    </source>
</evidence>
<dbReference type="Proteomes" id="UP001642409">
    <property type="component" value="Unassembled WGS sequence"/>
</dbReference>
<name>A0AA86PZ63_9EUKA</name>
<reference evidence="1" key="1">
    <citation type="submission" date="2023-06" db="EMBL/GenBank/DDBJ databases">
        <authorList>
            <person name="Kurt Z."/>
        </authorList>
    </citation>
    <scope>NUCLEOTIDE SEQUENCE</scope>
</reference>
<keyword evidence="3" id="KW-1185">Reference proteome</keyword>
<protein>
    <submittedName>
        <fullName evidence="2">Hypothetical_protein</fullName>
    </submittedName>
</protein>
<reference evidence="2 3" key="2">
    <citation type="submission" date="2024-07" db="EMBL/GenBank/DDBJ databases">
        <authorList>
            <person name="Akdeniz Z."/>
        </authorList>
    </citation>
    <scope>NUCLEOTIDE SEQUENCE [LARGE SCALE GENOMIC DNA]</scope>
</reference>
<gene>
    <name evidence="1" type="ORF">HINF_LOCUS35683</name>
    <name evidence="2" type="ORF">HINF_LOCUS48903</name>
</gene>
<evidence type="ECO:0000313" key="1">
    <source>
        <dbReference type="EMBL" id="CAI9948038.1"/>
    </source>
</evidence>
<dbReference type="AlphaFoldDB" id="A0AA86PZ63"/>
<dbReference type="EMBL" id="CAXDID020000227">
    <property type="protein sequence ID" value="CAL6059769.1"/>
    <property type="molecule type" value="Genomic_DNA"/>
</dbReference>
<accession>A0AA86PZ63</accession>
<comment type="caution">
    <text evidence="1">The sequence shown here is derived from an EMBL/GenBank/DDBJ whole genome shotgun (WGS) entry which is preliminary data.</text>
</comment>
<proteinExistence type="predicted"/>
<sequence length="135" mass="15903">MNSRNLISWIPKEFATFDSNQKIMQSTELTHIPSKRYISVNNKNVSKLVTRLQTAIQSTMQSRVHSRPISRQEYVEEIQNLPFWFYNNTTSRNNHNPCQIILFVPSFPIQNLLQLESQNMEMIMQSLIIQSKMID</sequence>